<reference evidence="1 2" key="1">
    <citation type="submission" date="2018-10" db="EMBL/GenBank/DDBJ databases">
        <title>Isolation from cow dung.</title>
        <authorList>
            <person name="Ling L."/>
        </authorList>
    </citation>
    <scope>NUCLEOTIDE SEQUENCE [LARGE SCALE GENOMIC DNA]</scope>
    <source>
        <strain evidence="1 2">NEAU-LL90</strain>
    </source>
</reference>
<name>A0A3M2KYX6_9NOCA</name>
<evidence type="ECO:0000313" key="2">
    <source>
        <dbReference type="Proteomes" id="UP000279275"/>
    </source>
</evidence>
<organism evidence="1 2">
    <name type="scientific">Nocardia stercoris</name>
    <dbReference type="NCBI Taxonomy" id="2483361"/>
    <lineage>
        <taxon>Bacteria</taxon>
        <taxon>Bacillati</taxon>
        <taxon>Actinomycetota</taxon>
        <taxon>Actinomycetes</taxon>
        <taxon>Mycobacteriales</taxon>
        <taxon>Nocardiaceae</taxon>
        <taxon>Nocardia</taxon>
    </lineage>
</organism>
<gene>
    <name evidence="1" type="ORF">EBN03_21670</name>
</gene>
<dbReference type="Proteomes" id="UP000279275">
    <property type="component" value="Unassembled WGS sequence"/>
</dbReference>
<evidence type="ECO:0000313" key="1">
    <source>
        <dbReference type="EMBL" id="RMI30662.1"/>
    </source>
</evidence>
<dbReference type="AlphaFoldDB" id="A0A3M2KYX6"/>
<comment type="caution">
    <text evidence="1">The sequence shown here is derived from an EMBL/GenBank/DDBJ whole genome shotgun (WGS) entry which is preliminary data.</text>
</comment>
<proteinExistence type="predicted"/>
<sequence>MGAGLLAAGAAEAGVFNGAVTISTAGDTVTGHFTGVISSTDSFANCHLAYTAVDDPTVLGTGKDVKVPFGGAGGSASITVPDGTWDIYGYCSDLSTDSAPYELGPYTYTLQGTGAAPAVEGATNAGSVDKLIPGGGSVTSLLPAGSSLPNLLPPGVSGQ</sequence>
<accession>A0A3M2KYX6</accession>
<protein>
    <submittedName>
        <fullName evidence="1">Uncharacterized protein</fullName>
    </submittedName>
</protein>
<keyword evidence="2" id="KW-1185">Reference proteome</keyword>
<dbReference type="EMBL" id="RFFH01000009">
    <property type="protein sequence ID" value="RMI30662.1"/>
    <property type="molecule type" value="Genomic_DNA"/>
</dbReference>